<name>A0A381WZD3_9ZZZZ</name>
<sequence length="102" mass="11007">MTVFKSERLSSAGSKWAVMVLAICFSVIALFGSPLHDHDLDASHLDLDCISCHLVHSNIGLEHNEPDLFVETQETQSVSIATTPKFIVGISSVSSRAPPVIC</sequence>
<organism evidence="2">
    <name type="scientific">marine metagenome</name>
    <dbReference type="NCBI Taxonomy" id="408172"/>
    <lineage>
        <taxon>unclassified sequences</taxon>
        <taxon>metagenomes</taxon>
        <taxon>ecological metagenomes</taxon>
    </lineage>
</organism>
<protein>
    <submittedName>
        <fullName evidence="2">Uncharacterized protein</fullName>
    </submittedName>
</protein>
<dbReference type="AlphaFoldDB" id="A0A381WZD3"/>
<keyword evidence="1" id="KW-0472">Membrane</keyword>
<evidence type="ECO:0000256" key="1">
    <source>
        <dbReference type="SAM" id="Phobius"/>
    </source>
</evidence>
<evidence type="ECO:0000313" key="2">
    <source>
        <dbReference type="EMBL" id="SVA57820.1"/>
    </source>
</evidence>
<accession>A0A381WZD3</accession>
<proteinExistence type="predicted"/>
<gene>
    <name evidence="2" type="ORF">METZ01_LOCUS110674</name>
</gene>
<keyword evidence="1" id="KW-1133">Transmembrane helix</keyword>
<keyword evidence="1" id="KW-0812">Transmembrane</keyword>
<dbReference type="EMBL" id="UINC01013371">
    <property type="protein sequence ID" value="SVA57820.1"/>
    <property type="molecule type" value="Genomic_DNA"/>
</dbReference>
<reference evidence="2" key="1">
    <citation type="submission" date="2018-05" db="EMBL/GenBank/DDBJ databases">
        <authorList>
            <person name="Lanie J.A."/>
            <person name="Ng W.-L."/>
            <person name="Kazmierczak K.M."/>
            <person name="Andrzejewski T.M."/>
            <person name="Davidsen T.M."/>
            <person name="Wayne K.J."/>
            <person name="Tettelin H."/>
            <person name="Glass J.I."/>
            <person name="Rusch D."/>
            <person name="Podicherti R."/>
            <person name="Tsui H.-C.T."/>
            <person name="Winkler M.E."/>
        </authorList>
    </citation>
    <scope>NUCLEOTIDE SEQUENCE</scope>
</reference>
<feature type="transmembrane region" description="Helical" evidence="1">
    <location>
        <begin position="16"/>
        <end position="35"/>
    </location>
</feature>